<reference evidence="2" key="1">
    <citation type="journal article" date="2020" name="Nat. Commun.">
        <title>Large-scale genome sequencing of mycorrhizal fungi provides insights into the early evolution of symbiotic traits.</title>
        <authorList>
            <person name="Miyauchi S."/>
            <person name="Kiss E."/>
            <person name="Kuo A."/>
            <person name="Drula E."/>
            <person name="Kohler A."/>
            <person name="Sanchez-Garcia M."/>
            <person name="Morin E."/>
            <person name="Andreopoulos B."/>
            <person name="Barry K.W."/>
            <person name="Bonito G."/>
            <person name="Buee M."/>
            <person name="Carver A."/>
            <person name="Chen C."/>
            <person name="Cichocki N."/>
            <person name="Clum A."/>
            <person name="Culley D."/>
            <person name="Crous P.W."/>
            <person name="Fauchery L."/>
            <person name="Girlanda M."/>
            <person name="Hayes R.D."/>
            <person name="Keri Z."/>
            <person name="LaButti K."/>
            <person name="Lipzen A."/>
            <person name="Lombard V."/>
            <person name="Magnuson J."/>
            <person name="Maillard F."/>
            <person name="Murat C."/>
            <person name="Nolan M."/>
            <person name="Ohm R.A."/>
            <person name="Pangilinan J."/>
            <person name="Pereira M.F."/>
            <person name="Perotto S."/>
            <person name="Peter M."/>
            <person name="Pfister S."/>
            <person name="Riley R."/>
            <person name="Sitrit Y."/>
            <person name="Stielow J.B."/>
            <person name="Szollosi G."/>
            <person name="Zifcakova L."/>
            <person name="Stursova M."/>
            <person name="Spatafora J.W."/>
            <person name="Tedersoo L."/>
            <person name="Vaario L.M."/>
            <person name="Yamada A."/>
            <person name="Yan M."/>
            <person name="Wang P."/>
            <person name="Xu J."/>
            <person name="Bruns T."/>
            <person name="Baldrian P."/>
            <person name="Vilgalys R."/>
            <person name="Dunand C."/>
            <person name="Henrissat B."/>
            <person name="Grigoriev I.V."/>
            <person name="Hibbett D."/>
            <person name="Nagy L.G."/>
            <person name="Martin F.M."/>
        </authorList>
    </citation>
    <scope>NUCLEOTIDE SEQUENCE</scope>
    <source>
        <strain evidence="2">UP504</strain>
    </source>
</reference>
<protein>
    <submittedName>
        <fullName evidence="2">Uncharacterized protein</fullName>
    </submittedName>
</protein>
<dbReference type="Proteomes" id="UP000886523">
    <property type="component" value="Unassembled WGS sequence"/>
</dbReference>
<name>A0A9P6AM68_9AGAM</name>
<keyword evidence="1" id="KW-0732">Signal</keyword>
<comment type="caution">
    <text evidence="2">The sequence shown here is derived from an EMBL/GenBank/DDBJ whole genome shotgun (WGS) entry which is preliminary data.</text>
</comment>
<accession>A0A9P6AM68</accession>
<evidence type="ECO:0000313" key="2">
    <source>
        <dbReference type="EMBL" id="KAF9508271.1"/>
    </source>
</evidence>
<dbReference type="OrthoDB" id="2591256at2759"/>
<keyword evidence="3" id="KW-1185">Reference proteome</keyword>
<feature type="chain" id="PRO_5040359871" evidence="1">
    <location>
        <begin position="19"/>
        <end position="687"/>
    </location>
</feature>
<proteinExistence type="predicted"/>
<gene>
    <name evidence="2" type="ORF">BS47DRAFT_1373700</name>
</gene>
<evidence type="ECO:0000313" key="3">
    <source>
        <dbReference type="Proteomes" id="UP000886523"/>
    </source>
</evidence>
<evidence type="ECO:0000256" key="1">
    <source>
        <dbReference type="SAM" id="SignalP"/>
    </source>
</evidence>
<organism evidence="2 3">
    <name type="scientific">Hydnum rufescens UP504</name>
    <dbReference type="NCBI Taxonomy" id="1448309"/>
    <lineage>
        <taxon>Eukaryota</taxon>
        <taxon>Fungi</taxon>
        <taxon>Dikarya</taxon>
        <taxon>Basidiomycota</taxon>
        <taxon>Agaricomycotina</taxon>
        <taxon>Agaricomycetes</taxon>
        <taxon>Cantharellales</taxon>
        <taxon>Hydnaceae</taxon>
        <taxon>Hydnum</taxon>
    </lineage>
</organism>
<dbReference type="EMBL" id="MU129062">
    <property type="protein sequence ID" value="KAF9508271.1"/>
    <property type="molecule type" value="Genomic_DNA"/>
</dbReference>
<dbReference type="AlphaFoldDB" id="A0A9P6AM68"/>
<feature type="signal peptide" evidence="1">
    <location>
        <begin position="1"/>
        <end position="18"/>
    </location>
</feature>
<sequence length="687" mass="75624">MPALSWCYAFWFCSRFFAFLSDSFEAQASTSRLSFHVASGGNDNYFLRDNVTSAQMLITSANATGSVRRLVVAFPAGNSGALVYFLPMSATQLPSITTEYGNVGVEVQLAFNRNATVGVTIIGAVRALRVEASGAMHDIFNYTLHSYNSTFVRLHRQYINSTGPGSTIYRGADLYLSSADIKTQISPVPATALTSLATREYPVAEQISFLTYTDKFTAGGWHLSKNAPFRTGSFSQYFGRDSLIALRLLMPLLTSDAIESALGAVIERANATGALCHEETIGDYASFVDQWLNNRSYLGNQPFYDYKVCFAPAADIYYLYLLPVMSHYFLELPSGKNRAPQFLTRNATLQNGTYGEILNRSAHATLKFSHHASDPFPRLPQDINYNINRAIPFYLNQTHSNLLAFRPGEPVGNWRDSNEGTGYGRIPFDVNTALVPANLRATATARKRRRPLLIFFEVDLDGATAETRLQNFVTQANLSQALLTSSNPQPPPSKVSFYALSLMTDGTPVEILHSDLGFNLVFGTSVTRGYLTYVIDALQPYPRGLLTNIGMVVANPAYDSNTTNINVLNRGAYHGTVVWLGRQLGYCSDSSIAVDTNPPPSPIPSWCSDKAFIDSVRLAQSKLWASIRGAKENIYSEVWSYSFNNATNSFSPADLASLSPTGTESDAIQLWSYGFLALLDPSRILHQ</sequence>